<evidence type="ECO:0000313" key="2">
    <source>
        <dbReference type="EMBL" id="OAI28482.1"/>
    </source>
</evidence>
<gene>
    <name evidence="2" type="ORF">A1355_17450</name>
</gene>
<protein>
    <recommendedName>
        <fullName evidence="4">Terminase</fullName>
    </recommendedName>
</protein>
<keyword evidence="3" id="KW-1185">Reference proteome</keyword>
<comment type="caution">
    <text evidence="2">The sequence shown here is derived from an EMBL/GenBank/DDBJ whole genome shotgun (WGS) entry which is preliminary data.</text>
</comment>
<dbReference type="STRING" id="702114.A1355_17450"/>
<dbReference type="AlphaFoldDB" id="A0A177PEJ9"/>
<evidence type="ECO:0000313" key="3">
    <source>
        <dbReference type="Proteomes" id="UP000077628"/>
    </source>
</evidence>
<dbReference type="Proteomes" id="UP000077628">
    <property type="component" value="Unassembled WGS sequence"/>
</dbReference>
<name>A0A177PEJ9_9GAMM</name>
<dbReference type="RefSeq" id="WP_064024079.1">
    <property type="nucleotide sequence ID" value="NZ_LUUK01000010.1"/>
</dbReference>
<accession>A0A177PEJ9</accession>
<evidence type="ECO:0008006" key="4">
    <source>
        <dbReference type="Google" id="ProtNLM"/>
    </source>
</evidence>
<feature type="compositionally biased region" description="Polar residues" evidence="1">
    <location>
        <begin position="61"/>
        <end position="84"/>
    </location>
</feature>
<proteinExistence type="predicted"/>
<organism evidence="2 3">
    <name type="scientific">Methylomonas koyamae</name>
    <dbReference type="NCBI Taxonomy" id="702114"/>
    <lineage>
        <taxon>Bacteria</taxon>
        <taxon>Pseudomonadati</taxon>
        <taxon>Pseudomonadota</taxon>
        <taxon>Gammaproteobacteria</taxon>
        <taxon>Methylococcales</taxon>
        <taxon>Methylococcaceae</taxon>
        <taxon>Methylomonas</taxon>
    </lineage>
</organism>
<sequence>MAKLTKDQWADIRRRWENDERDGHQWLADELTAKGYDINRAAIAKAAGRQGWAKREPENVTPKNVTQSDKTSRGNVTQNVTLRDEMSLNNVTPAPTEKPAPEAIPEPEWEEVDEANLHGNAKYLPGFDRQAHLLCRLGATDAELAEFFRVSERTINNWKRMYVTFFQSIKSGKMWADAEAADGLFRRATGFRYTEVKTKKVRPMAGDDGEGGMVAAGDDDLLVVEVVTTEKEALPDTSAAFIWLKNRRPKDWRDKIEIENTAKLDPKMMARIKTEFVERMAASRARQQQVLIERGYLDAGEN</sequence>
<reference evidence="3" key="1">
    <citation type="submission" date="2016-03" db="EMBL/GenBank/DDBJ databases">
        <authorList>
            <person name="Heylen K."/>
            <person name="De Vos P."/>
            <person name="Vekeman B."/>
        </authorList>
    </citation>
    <scope>NUCLEOTIDE SEQUENCE [LARGE SCALE GENOMIC DNA]</scope>
    <source>
        <strain evidence="3">R-45383</strain>
    </source>
</reference>
<dbReference type="EMBL" id="LUUK01000010">
    <property type="protein sequence ID" value="OAI28482.1"/>
    <property type="molecule type" value="Genomic_DNA"/>
</dbReference>
<feature type="region of interest" description="Disordered" evidence="1">
    <location>
        <begin position="49"/>
        <end position="84"/>
    </location>
</feature>
<evidence type="ECO:0000256" key="1">
    <source>
        <dbReference type="SAM" id="MobiDB-lite"/>
    </source>
</evidence>